<keyword evidence="14 17" id="KW-0234">DNA repair</keyword>
<evidence type="ECO:0000256" key="11">
    <source>
        <dbReference type="ARBA" id="ARBA00022786"/>
    </source>
</evidence>
<dbReference type="GeneID" id="59234429"/>
<dbReference type="InterPro" id="IPR004580">
    <property type="entry name" value="Rad18_fungi"/>
</dbReference>
<dbReference type="SUPFAM" id="SSF57850">
    <property type="entry name" value="RING/U-box"/>
    <property type="match status" value="1"/>
</dbReference>
<evidence type="ECO:0000259" key="21">
    <source>
        <dbReference type="PROSITE" id="PS50800"/>
    </source>
</evidence>
<evidence type="ECO:0000256" key="14">
    <source>
        <dbReference type="ARBA" id="ARBA00023204"/>
    </source>
</evidence>
<dbReference type="InterPro" id="IPR001841">
    <property type="entry name" value="Znf_RING"/>
</dbReference>
<comment type="subunit">
    <text evidence="18">Interacts with E2 UBC2, forming a complex with ubiquitin ligase activity.</text>
</comment>
<reference evidence="23 24" key="1">
    <citation type="submission" date="2020-07" db="EMBL/GenBank/DDBJ databases">
        <title>The yeast mating-type switching endonuclease HO is a domesticated member of an unorthodox homing genetic element family.</title>
        <authorList>
            <person name="Coughlan A.Y."/>
            <person name="Lombardi L."/>
            <person name="Braun-Galleani S."/>
            <person name="Martos A.R."/>
            <person name="Galeote V."/>
            <person name="Bigey F."/>
            <person name="Dequin S."/>
            <person name="Byrne K.P."/>
            <person name="Wolfe K.H."/>
        </authorList>
    </citation>
    <scope>NUCLEOTIDE SEQUENCE [LARGE SCALE GENOMIC DNA]</scope>
    <source>
        <strain evidence="23 24">NRRL Y-6702</strain>
    </source>
</reference>
<evidence type="ECO:0000256" key="5">
    <source>
        <dbReference type="ARBA" id="ARBA00012483"/>
    </source>
</evidence>
<dbReference type="Gene3D" id="3.30.160.60">
    <property type="entry name" value="Classic Zinc Finger"/>
    <property type="match status" value="1"/>
</dbReference>
<comment type="catalytic activity">
    <reaction evidence="1 18">
        <text>S-ubiquitinyl-[E2 ubiquitin-conjugating enzyme]-L-cysteine + [acceptor protein]-L-lysine = [E2 ubiquitin-conjugating enzyme]-L-cysteine + N(6)-ubiquitinyl-[acceptor protein]-L-lysine.</text>
        <dbReference type="EC" id="2.3.2.27"/>
    </reaction>
</comment>
<comment type="pathway">
    <text evidence="3 18">Protein modification; protein ubiquitination.</text>
</comment>
<keyword evidence="15 18" id="KW-0539">Nucleus</keyword>
<dbReference type="OrthoDB" id="9049620at2759"/>
<dbReference type="InterPro" id="IPR006642">
    <property type="entry name" value="Rad18_UBZ4"/>
</dbReference>
<evidence type="ECO:0000256" key="9">
    <source>
        <dbReference type="ARBA" id="ARBA00022763"/>
    </source>
</evidence>
<evidence type="ECO:0000256" key="2">
    <source>
        <dbReference type="ARBA" id="ARBA00004123"/>
    </source>
</evidence>
<comment type="function">
    <text evidence="18">E3 RING-finger protein, member of the UBC2/RAD6 epistasis group. Associates to the E2 ubiquitin conjugating enzyme UBC2/RAD6 to form the UBC2-RAD18 ubiquitin ligase complex involved in postreplicative repair (PRR) of damaged DNA.</text>
</comment>
<evidence type="ECO:0000256" key="19">
    <source>
        <dbReference type="SAM" id="MobiDB-lite"/>
    </source>
</evidence>
<dbReference type="InterPro" id="IPR013083">
    <property type="entry name" value="Znf_RING/FYVE/PHD"/>
</dbReference>
<evidence type="ECO:0000256" key="3">
    <source>
        <dbReference type="ARBA" id="ARBA00004906"/>
    </source>
</evidence>
<dbReference type="Gene3D" id="3.30.40.10">
    <property type="entry name" value="Zinc/RING finger domain, C3HC4 (zinc finger)"/>
    <property type="match status" value="1"/>
</dbReference>
<dbReference type="FunFam" id="3.30.40.10:FF:000172">
    <property type="entry name" value="E3 ubiquitin-protein ligase RAD18"/>
    <property type="match status" value="1"/>
</dbReference>
<evidence type="ECO:0000259" key="22">
    <source>
        <dbReference type="PROSITE" id="PS51908"/>
    </source>
</evidence>
<organism evidence="23 24">
    <name type="scientific">Zygotorulaspora mrakii</name>
    <name type="common">Zygosaccharomyces mrakii</name>
    <dbReference type="NCBI Taxonomy" id="42260"/>
    <lineage>
        <taxon>Eukaryota</taxon>
        <taxon>Fungi</taxon>
        <taxon>Dikarya</taxon>
        <taxon>Ascomycota</taxon>
        <taxon>Saccharomycotina</taxon>
        <taxon>Saccharomycetes</taxon>
        <taxon>Saccharomycetales</taxon>
        <taxon>Saccharomycetaceae</taxon>
        <taxon>Zygotorulaspora</taxon>
    </lineage>
</organism>
<comment type="similarity">
    <text evidence="4 18">Belongs to the RAD18 family.</text>
</comment>
<evidence type="ECO:0000256" key="18">
    <source>
        <dbReference type="RuleBase" id="RU368093"/>
    </source>
</evidence>
<protein>
    <recommendedName>
        <fullName evidence="6 18">Postreplication repair E3 ubiquitin-protein ligase RAD18</fullName>
        <ecNumber evidence="5 18">2.3.2.27</ecNumber>
    </recommendedName>
    <alternativeName>
        <fullName evidence="18">RING-type E3 ubiquitin transferase RAD18</fullName>
    </alternativeName>
</protein>
<feature type="compositionally biased region" description="Basic and acidic residues" evidence="19">
    <location>
        <begin position="382"/>
        <end position="393"/>
    </location>
</feature>
<dbReference type="SMART" id="SM00513">
    <property type="entry name" value="SAP"/>
    <property type="match status" value="1"/>
</dbReference>
<feature type="region of interest" description="Disordered" evidence="19">
    <location>
        <begin position="382"/>
        <end position="401"/>
    </location>
</feature>
<evidence type="ECO:0000256" key="12">
    <source>
        <dbReference type="ARBA" id="ARBA00022833"/>
    </source>
</evidence>
<dbReference type="NCBIfam" id="TIGR00599">
    <property type="entry name" value="rad18"/>
    <property type="match status" value="1"/>
</dbReference>
<dbReference type="PANTHER" id="PTHR14134:SF2">
    <property type="entry name" value="E3 UBIQUITIN-PROTEIN LIGASE RAD18"/>
    <property type="match status" value="1"/>
</dbReference>
<dbReference type="PROSITE" id="PS00518">
    <property type="entry name" value="ZF_RING_1"/>
    <property type="match status" value="1"/>
</dbReference>
<evidence type="ECO:0000256" key="10">
    <source>
        <dbReference type="ARBA" id="ARBA00022771"/>
    </source>
</evidence>
<evidence type="ECO:0000256" key="1">
    <source>
        <dbReference type="ARBA" id="ARBA00000900"/>
    </source>
</evidence>
<evidence type="ECO:0000256" key="8">
    <source>
        <dbReference type="ARBA" id="ARBA00022723"/>
    </source>
</evidence>
<dbReference type="GO" id="GO:0097505">
    <property type="term" value="C:Rad6-Rad18 complex"/>
    <property type="evidence" value="ECO:0007669"/>
    <property type="project" value="TreeGrafter"/>
</dbReference>
<name>A0A7H9AX24_ZYGMR</name>
<dbReference type="UniPathway" id="UPA00143"/>
<accession>A0A7H9AX24</accession>
<feature type="domain" description="SAP" evidence="21">
    <location>
        <begin position="256"/>
        <end position="290"/>
    </location>
</feature>
<feature type="domain" description="RING-type" evidence="20">
    <location>
        <begin position="28"/>
        <end position="65"/>
    </location>
</feature>
<dbReference type="InterPro" id="IPR039577">
    <property type="entry name" value="Rad18"/>
</dbReference>
<keyword evidence="12 18" id="KW-0862">Zinc</keyword>
<evidence type="ECO:0000256" key="6">
    <source>
        <dbReference type="ARBA" id="ARBA00015551"/>
    </source>
</evidence>
<dbReference type="GO" id="GO:0006513">
    <property type="term" value="P:protein monoubiquitination"/>
    <property type="evidence" value="ECO:0007669"/>
    <property type="project" value="InterPro"/>
</dbReference>
<dbReference type="GO" id="GO:0006301">
    <property type="term" value="P:DNA damage tolerance"/>
    <property type="evidence" value="ECO:0007669"/>
    <property type="project" value="InterPro"/>
</dbReference>
<dbReference type="PANTHER" id="PTHR14134">
    <property type="entry name" value="E3 UBIQUITIN-PROTEIN LIGASE RAD18"/>
    <property type="match status" value="1"/>
</dbReference>
<dbReference type="EC" id="2.3.2.27" evidence="5 18"/>
<evidence type="ECO:0000256" key="7">
    <source>
        <dbReference type="ARBA" id="ARBA00022679"/>
    </source>
</evidence>
<evidence type="ECO:0000313" key="24">
    <source>
        <dbReference type="Proteomes" id="UP000509704"/>
    </source>
</evidence>
<dbReference type="PROSITE" id="PS51908">
    <property type="entry name" value="ZF_UBZ4"/>
    <property type="match status" value="1"/>
</dbReference>
<keyword evidence="11 18" id="KW-0833">Ubl conjugation pathway</keyword>
<dbReference type="Pfam" id="PF02037">
    <property type="entry name" value="SAP"/>
    <property type="match status" value="1"/>
</dbReference>
<dbReference type="GO" id="GO:0006281">
    <property type="term" value="P:DNA repair"/>
    <property type="evidence" value="ECO:0007669"/>
    <property type="project" value="UniProtKB-KW"/>
</dbReference>
<sequence>MNQNVTDASEFSKTSLPQLGQLDTLLRCHICKDFLKIPVLTPCGHTFCSLCIREYLTKEPKCPLCLNELRESSLRSEFLVNEIVESYKSSRKQLLESLKEATLTVDAPPIDITSESDGDDDIQIVATNKKRIQFRQDIVEPNKVNKRVPKNTSTFNNVKKCSKTTENLAQCPICQELFPLKVLERTHLDECLTLQSLGKAPKKSASLKDASSSKISDILSKKQKTTSPYEKENFHVNRYMFSANSGDRQRLPKTNFTSMSLNQIKHKLSSLGLPTNGSRQNMMVRYNHYEMLWNSNFCDAIAPVSESELKRQLASWEASQKTSNLPSSNGNTIASLMKRSNNGSSYQRLLMDFKTDKFERKLWIDMFGREFKSLIKEAKRGMLSTAKHEEKSSQGKAQETV</sequence>
<keyword evidence="10 16" id="KW-0863">Zinc-finger</keyword>
<evidence type="ECO:0000256" key="16">
    <source>
        <dbReference type="PROSITE-ProRule" id="PRU00175"/>
    </source>
</evidence>
<evidence type="ECO:0000256" key="17">
    <source>
        <dbReference type="PROSITE-ProRule" id="PRU01256"/>
    </source>
</evidence>
<evidence type="ECO:0000259" key="20">
    <source>
        <dbReference type="PROSITE" id="PS50089"/>
    </source>
</evidence>
<dbReference type="Pfam" id="PF13923">
    <property type="entry name" value="zf-C3HC4_2"/>
    <property type="match status" value="1"/>
</dbReference>
<comment type="subcellular location">
    <subcellularLocation>
        <location evidence="2 18">Nucleus</location>
    </subcellularLocation>
</comment>
<keyword evidence="9 17" id="KW-0227">DNA damage</keyword>
<dbReference type="GO" id="GO:0061630">
    <property type="term" value="F:ubiquitin protein ligase activity"/>
    <property type="evidence" value="ECO:0007669"/>
    <property type="project" value="UniProtKB-UniRule"/>
</dbReference>
<dbReference type="InterPro" id="IPR017907">
    <property type="entry name" value="Znf_RING_CS"/>
</dbReference>
<dbReference type="SMART" id="SM00184">
    <property type="entry name" value="RING"/>
    <property type="match status" value="1"/>
</dbReference>
<dbReference type="KEGG" id="zmk:HG535_0A07350"/>
<evidence type="ECO:0000256" key="13">
    <source>
        <dbReference type="ARBA" id="ARBA00023125"/>
    </source>
</evidence>
<dbReference type="EMBL" id="CP058604">
    <property type="protein sequence ID" value="QLG70793.1"/>
    <property type="molecule type" value="Genomic_DNA"/>
</dbReference>
<evidence type="ECO:0000256" key="15">
    <source>
        <dbReference type="ARBA" id="ARBA00023242"/>
    </source>
</evidence>
<dbReference type="GO" id="GO:0005634">
    <property type="term" value="C:nucleus"/>
    <property type="evidence" value="ECO:0007669"/>
    <property type="project" value="UniProtKB-SubCell"/>
</dbReference>
<keyword evidence="7 18" id="KW-0808">Transferase</keyword>
<evidence type="ECO:0000313" key="23">
    <source>
        <dbReference type="EMBL" id="QLG70793.1"/>
    </source>
</evidence>
<dbReference type="PROSITE" id="PS50089">
    <property type="entry name" value="ZF_RING_2"/>
    <property type="match status" value="1"/>
</dbReference>
<dbReference type="SMART" id="SM00734">
    <property type="entry name" value="ZnF_Rad18"/>
    <property type="match status" value="1"/>
</dbReference>
<gene>
    <name evidence="23" type="ORF">HG535_0A07350</name>
</gene>
<dbReference type="AlphaFoldDB" id="A0A7H9AX24"/>
<feature type="domain" description="UBZ4-type" evidence="22">
    <location>
        <begin position="168"/>
        <end position="196"/>
    </location>
</feature>
<dbReference type="RefSeq" id="XP_037142521.1">
    <property type="nucleotide sequence ID" value="XM_037286626.1"/>
</dbReference>
<dbReference type="GO" id="GO:0003697">
    <property type="term" value="F:single-stranded DNA binding"/>
    <property type="evidence" value="ECO:0007669"/>
    <property type="project" value="UniProtKB-UniRule"/>
</dbReference>
<keyword evidence="8 18" id="KW-0479">Metal-binding</keyword>
<dbReference type="GO" id="GO:0008270">
    <property type="term" value="F:zinc ion binding"/>
    <property type="evidence" value="ECO:0007669"/>
    <property type="project" value="UniProtKB-KW"/>
</dbReference>
<evidence type="ECO:0000256" key="4">
    <source>
        <dbReference type="ARBA" id="ARBA00009506"/>
    </source>
</evidence>
<dbReference type="InterPro" id="IPR003034">
    <property type="entry name" value="SAP_dom"/>
</dbReference>
<dbReference type="PROSITE" id="PS50800">
    <property type="entry name" value="SAP"/>
    <property type="match status" value="1"/>
</dbReference>
<dbReference type="Proteomes" id="UP000509704">
    <property type="component" value="Chromosome 1"/>
</dbReference>
<keyword evidence="24" id="KW-1185">Reference proteome</keyword>
<proteinExistence type="inferred from homology"/>
<keyword evidence="13 18" id="KW-0238">DNA-binding</keyword>